<evidence type="ECO:0000256" key="8">
    <source>
        <dbReference type="SAM" id="Phobius"/>
    </source>
</evidence>
<gene>
    <name evidence="10" type="ORF">PCL1606_33910</name>
</gene>
<comment type="subcellular location">
    <subcellularLocation>
        <location evidence="1">Membrane</location>
        <topology evidence="1">Multi-pass membrane protein</topology>
    </subcellularLocation>
</comment>
<evidence type="ECO:0000256" key="1">
    <source>
        <dbReference type="ARBA" id="ARBA00004141"/>
    </source>
</evidence>
<evidence type="ECO:0000256" key="4">
    <source>
        <dbReference type="ARBA" id="ARBA00022692"/>
    </source>
</evidence>
<keyword evidence="3 10" id="KW-0645">Protease</keyword>
<feature type="transmembrane region" description="Helical" evidence="8">
    <location>
        <begin position="52"/>
        <end position="75"/>
    </location>
</feature>
<reference evidence="10 11" key="1">
    <citation type="journal article" date="2015" name="Mol. Plant Microbe Interact.">
        <title>Comparative Genomic Analysis of Pseudomonas chlororaphis PCL1606 Reveals New Insight into Antifungal Compounds Involved in Biocontrol.</title>
        <authorList>
            <person name="Calderon C.E."/>
            <person name="Ramos C."/>
            <person name="de Vicente A."/>
            <person name="Cazorla F.M."/>
        </authorList>
    </citation>
    <scope>NUCLEOTIDE SEQUENCE [LARGE SCALE GENOMIC DNA]</scope>
    <source>
        <strain evidence="10 11">PCL1606</strain>
    </source>
</reference>
<feature type="domain" description="Peptidase S54 rhomboid" evidence="9">
    <location>
        <begin position="47"/>
        <end position="176"/>
    </location>
</feature>
<dbReference type="InterPro" id="IPR035952">
    <property type="entry name" value="Rhomboid-like_sf"/>
</dbReference>
<dbReference type="RefSeq" id="WP_045883550.1">
    <property type="nucleotide sequence ID" value="NZ_CP011110.1"/>
</dbReference>
<protein>
    <submittedName>
        <fullName evidence="10">Protease</fullName>
    </submittedName>
</protein>
<dbReference type="KEGG" id="pcz:PCL1606_33910"/>
<feature type="transmembrane region" description="Helical" evidence="8">
    <location>
        <begin position="158"/>
        <end position="176"/>
    </location>
</feature>
<evidence type="ECO:0000313" key="10">
    <source>
        <dbReference type="EMBL" id="AKA24842.1"/>
    </source>
</evidence>
<name>A0A0D5Y1G3_9PSED</name>
<dbReference type="GO" id="GO:0004252">
    <property type="term" value="F:serine-type endopeptidase activity"/>
    <property type="evidence" value="ECO:0007669"/>
    <property type="project" value="InterPro"/>
</dbReference>
<feature type="transmembrane region" description="Helical" evidence="8">
    <location>
        <begin position="133"/>
        <end position="152"/>
    </location>
</feature>
<dbReference type="Pfam" id="PF01694">
    <property type="entry name" value="Rhomboid"/>
    <property type="match status" value="1"/>
</dbReference>
<sequence length="188" mass="19785">MVAANGFKTLAGLALLMVAVQLLNSLSGYSLNGFGLIPRTLQGLPGILASPFLHASFTHLSANLVPFLVLGAMVVAEGQRRFVTVSLIIILLSGALVWLFGFRGIHVGASAWVFGLWAYILTRAWLLRSWASLLAAGLALFLYSGLVLGFVPRAGVSFEGHLAGAFAGFIAAKMLLSGAKPMSNAARQ</sequence>
<evidence type="ECO:0000259" key="9">
    <source>
        <dbReference type="Pfam" id="PF01694"/>
    </source>
</evidence>
<feature type="transmembrane region" description="Helical" evidence="8">
    <location>
        <begin position="82"/>
        <end position="101"/>
    </location>
</feature>
<dbReference type="InterPro" id="IPR022764">
    <property type="entry name" value="Peptidase_S54_rhomboid_dom"/>
</dbReference>
<dbReference type="OrthoDB" id="465874at2"/>
<dbReference type="Gene3D" id="1.20.1540.10">
    <property type="entry name" value="Rhomboid-like"/>
    <property type="match status" value="1"/>
</dbReference>
<comment type="similarity">
    <text evidence="2">Belongs to the peptidase S54 family.</text>
</comment>
<evidence type="ECO:0000256" key="7">
    <source>
        <dbReference type="ARBA" id="ARBA00023136"/>
    </source>
</evidence>
<dbReference type="GO" id="GO:0006508">
    <property type="term" value="P:proteolysis"/>
    <property type="evidence" value="ECO:0007669"/>
    <property type="project" value="UniProtKB-KW"/>
</dbReference>
<proteinExistence type="inferred from homology"/>
<dbReference type="EMBL" id="CP011110">
    <property type="protein sequence ID" value="AKA24842.1"/>
    <property type="molecule type" value="Genomic_DNA"/>
</dbReference>
<dbReference type="AlphaFoldDB" id="A0A0D5Y1G3"/>
<evidence type="ECO:0000256" key="3">
    <source>
        <dbReference type="ARBA" id="ARBA00022670"/>
    </source>
</evidence>
<evidence type="ECO:0000256" key="2">
    <source>
        <dbReference type="ARBA" id="ARBA00009045"/>
    </source>
</evidence>
<evidence type="ECO:0000256" key="6">
    <source>
        <dbReference type="ARBA" id="ARBA00022989"/>
    </source>
</evidence>
<evidence type="ECO:0000313" key="11">
    <source>
        <dbReference type="Proteomes" id="UP000032748"/>
    </source>
</evidence>
<keyword evidence="6 8" id="KW-1133">Transmembrane helix</keyword>
<dbReference type="PANTHER" id="PTHR43066">
    <property type="entry name" value="RHOMBOID-RELATED PROTEIN"/>
    <property type="match status" value="1"/>
</dbReference>
<evidence type="ECO:0000256" key="5">
    <source>
        <dbReference type="ARBA" id="ARBA00022801"/>
    </source>
</evidence>
<feature type="transmembrane region" description="Helical" evidence="8">
    <location>
        <begin position="107"/>
        <end position="126"/>
    </location>
</feature>
<dbReference type="Proteomes" id="UP000032748">
    <property type="component" value="Chromosome"/>
</dbReference>
<dbReference type="SUPFAM" id="SSF144091">
    <property type="entry name" value="Rhomboid-like"/>
    <property type="match status" value="1"/>
</dbReference>
<keyword evidence="4 8" id="KW-0812">Transmembrane</keyword>
<organism evidence="10 11">
    <name type="scientific">Pseudomonas chlororaphis</name>
    <dbReference type="NCBI Taxonomy" id="587753"/>
    <lineage>
        <taxon>Bacteria</taxon>
        <taxon>Pseudomonadati</taxon>
        <taxon>Pseudomonadota</taxon>
        <taxon>Gammaproteobacteria</taxon>
        <taxon>Pseudomonadales</taxon>
        <taxon>Pseudomonadaceae</taxon>
        <taxon>Pseudomonas</taxon>
    </lineage>
</organism>
<dbReference type="PATRIC" id="fig|587753.10.peg.3380"/>
<keyword evidence="7 8" id="KW-0472">Membrane</keyword>
<dbReference type="GO" id="GO:0016020">
    <property type="term" value="C:membrane"/>
    <property type="evidence" value="ECO:0007669"/>
    <property type="project" value="UniProtKB-SubCell"/>
</dbReference>
<dbReference type="PANTHER" id="PTHR43066:SF1">
    <property type="entry name" value="RHOMBOID PROTEIN 2"/>
    <property type="match status" value="1"/>
</dbReference>
<accession>A0A0D5Y1G3</accession>
<keyword evidence="5" id="KW-0378">Hydrolase</keyword>